<dbReference type="CDD" id="cd00090">
    <property type="entry name" value="HTH_ARSR"/>
    <property type="match status" value="1"/>
</dbReference>
<dbReference type="GO" id="GO:0003677">
    <property type="term" value="F:DNA binding"/>
    <property type="evidence" value="ECO:0007669"/>
    <property type="project" value="UniProtKB-KW"/>
</dbReference>
<dbReference type="InterPro" id="IPR001845">
    <property type="entry name" value="HTH_ArsR_DNA-bd_dom"/>
</dbReference>
<protein>
    <recommendedName>
        <fullName evidence="4">HTH arsR-type domain-containing protein</fullName>
    </recommendedName>
</protein>
<keyword evidence="2" id="KW-0238">DNA-binding</keyword>
<dbReference type="Pfam" id="PF01022">
    <property type="entry name" value="HTH_5"/>
    <property type="match status" value="1"/>
</dbReference>
<dbReference type="AlphaFoldDB" id="A0A382EQL4"/>
<reference evidence="5" key="1">
    <citation type="submission" date="2018-05" db="EMBL/GenBank/DDBJ databases">
        <authorList>
            <person name="Lanie J.A."/>
            <person name="Ng W.-L."/>
            <person name="Kazmierczak K.M."/>
            <person name="Andrzejewski T.M."/>
            <person name="Davidsen T.M."/>
            <person name="Wayne K.J."/>
            <person name="Tettelin H."/>
            <person name="Glass J.I."/>
            <person name="Rusch D."/>
            <person name="Podicherti R."/>
            <person name="Tsui H.-C.T."/>
            <person name="Winkler M.E."/>
        </authorList>
    </citation>
    <scope>NUCLEOTIDE SEQUENCE</scope>
</reference>
<evidence type="ECO:0000256" key="1">
    <source>
        <dbReference type="ARBA" id="ARBA00023015"/>
    </source>
</evidence>
<evidence type="ECO:0000256" key="3">
    <source>
        <dbReference type="ARBA" id="ARBA00023163"/>
    </source>
</evidence>
<dbReference type="InterPro" id="IPR036390">
    <property type="entry name" value="WH_DNA-bd_sf"/>
</dbReference>
<dbReference type="Gene3D" id="1.10.10.10">
    <property type="entry name" value="Winged helix-like DNA-binding domain superfamily/Winged helix DNA-binding domain"/>
    <property type="match status" value="1"/>
</dbReference>
<dbReference type="InterPro" id="IPR011991">
    <property type="entry name" value="ArsR-like_HTH"/>
</dbReference>
<dbReference type="PRINTS" id="PR00778">
    <property type="entry name" value="HTHARSR"/>
</dbReference>
<dbReference type="PROSITE" id="PS50987">
    <property type="entry name" value="HTH_ARSR_2"/>
    <property type="match status" value="1"/>
</dbReference>
<dbReference type="EMBL" id="UINC01045468">
    <property type="protein sequence ID" value="SVB52263.1"/>
    <property type="molecule type" value="Genomic_DNA"/>
</dbReference>
<dbReference type="GO" id="GO:0003700">
    <property type="term" value="F:DNA-binding transcription factor activity"/>
    <property type="evidence" value="ECO:0007669"/>
    <property type="project" value="InterPro"/>
</dbReference>
<gene>
    <name evidence="5" type="ORF">METZ01_LOCUS205117</name>
</gene>
<dbReference type="NCBIfam" id="NF033788">
    <property type="entry name" value="HTH_metalloreg"/>
    <property type="match status" value="1"/>
</dbReference>
<name>A0A382EQL4_9ZZZZ</name>
<proteinExistence type="predicted"/>
<evidence type="ECO:0000256" key="2">
    <source>
        <dbReference type="ARBA" id="ARBA00023125"/>
    </source>
</evidence>
<dbReference type="InterPro" id="IPR036388">
    <property type="entry name" value="WH-like_DNA-bd_sf"/>
</dbReference>
<evidence type="ECO:0000313" key="5">
    <source>
        <dbReference type="EMBL" id="SVB52263.1"/>
    </source>
</evidence>
<evidence type="ECO:0000259" key="4">
    <source>
        <dbReference type="PROSITE" id="PS50987"/>
    </source>
</evidence>
<dbReference type="SMART" id="SM00418">
    <property type="entry name" value="HTH_ARSR"/>
    <property type="match status" value="1"/>
</dbReference>
<dbReference type="SUPFAM" id="SSF46785">
    <property type="entry name" value="Winged helix' DNA-binding domain"/>
    <property type="match status" value="1"/>
</dbReference>
<keyword evidence="3" id="KW-0804">Transcription</keyword>
<feature type="domain" description="HTH arsR-type" evidence="4">
    <location>
        <begin position="21"/>
        <end position="113"/>
    </location>
</feature>
<dbReference type="PANTHER" id="PTHR43132:SF6">
    <property type="entry name" value="HTH-TYPE TRANSCRIPTIONAL REPRESSOR CZRA"/>
    <property type="match status" value="1"/>
</dbReference>
<dbReference type="InterPro" id="IPR051011">
    <property type="entry name" value="Metal_resp_trans_reg"/>
</dbReference>
<dbReference type="PANTHER" id="PTHR43132">
    <property type="entry name" value="ARSENICAL RESISTANCE OPERON REPRESSOR ARSR-RELATED"/>
    <property type="match status" value="1"/>
</dbReference>
<organism evidence="5">
    <name type="scientific">marine metagenome</name>
    <dbReference type="NCBI Taxonomy" id="408172"/>
    <lineage>
        <taxon>unclassified sequences</taxon>
        <taxon>metagenomes</taxon>
        <taxon>ecological metagenomes</taxon>
    </lineage>
</organism>
<accession>A0A382EQL4</accession>
<sequence>MRCVGPTLSEKELQKFQDQYSFHPDMEEQAEFYNLISNPIRLKIINILREKEAVCVCDLKDIFGVTAAAISQHLAKLKAHRIAKSVKQGQTVFYSLTDHPFLSLIPEKGTLKN</sequence>
<keyword evidence="1" id="KW-0805">Transcription regulation</keyword>